<evidence type="ECO:0000256" key="5">
    <source>
        <dbReference type="ARBA" id="ARBA00023002"/>
    </source>
</evidence>
<gene>
    <name evidence="13" type="ORF">M427DRAFT_173705</name>
</gene>
<dbReference type="InterPro" id="IPR015328">
    <property type="entry name" value="DUF1965"/>
</dbReference>
<organism evidence="13 14">
    <name type="scientific">Gonapodya prolifera (strain JEL478)</name>
    <name type="common">Monoblepharis prolifera</name>
    <dbReference type="NCBI Taxonomy" id="1344416"/>
    <lineage>
        <taxon>Eukaryota</taxon>
        <taxon>Fungi</taxon>
        <taxon>Fungi incertae sedis</taxon>
        <taxon>Chytridiomycota</taxon>
        <taxon>Chytridiomycota incertae sedis</taxon>
        <taxon>Monoblepharidomycetes</taxon>
        <taxon>Monoblepharidales</taxon>
        <taxon>Gonapodyaceae</taxon>
        <taxon>Gonapodya</taxon>
    </lineage>
</organism>
<keyword evidence="6 9" id="KW-0186">Copper</keyword>
<keyword evidence="3 9" id="KW-0479">Metal-binding</keyword>
<dbReference type="InterPro" id="IPR015798">
    <property type="entry name" value="Cu_amine_oxidase_C"/>
</dbReference>
<dbReference type="PANTHER" id="PTHR10638:SF20">
    <property type="entry name" value="AMINE OXIDASE"/>
    <property type="match status" value="1"/>
</dbReference>
<keyword evidence="4 7" id="KW-0801">TPQ</keyword>
<evidence type="ECO:0000256" key="2">
    <source>
        <dbReference type="ARBA" id="ARBA00007983"/>
    </source>
</evidence>
<dbReference type="Gene3D" id="2.70.98.20">
    <property type="entry name" value="Copper amine oxidase, catalytic domain"/>
    <property type="match status" value="1"/>
</dbReference>
<protein>
    <recommendedName>
        <fullName evidence="9">Amine oxidase</fullName>
        <ecNumber evidence="9">1.4.3.-</ecNumber>
    </recommendedName>
</protein>
<dbReference type="GO" id="GO:0005507">
    <property type="term" value="F:copper ion binding"/>
    <property type="evidence" value="ECO:0007669"/>
    <property type="project" value="InterPro"/>
</dbReference>
<dbReference type="GO" id="GO:0048038">
    <property type="term" value="F:quinone binding"/>
    <property type="evidence" value="ECO:0007669"/>
    <property type="project" value="InterPro"/>
</dbReference>
<dbReference type="EMBL" id="KQ965731">
    <property type="protein sequence ID" value="KXS22495.1"/>
    <property type="molecule type" value="Genomic_DNA"/>
</dbReference>
<evidence type="ECO:0000259" key="11">
    <source>
        <dbReference type="Pfam" id="PF01179"/>
    </source>
</evidence>
<dbReference type="InterPro" id="IPR036460">
    <property type="entry name" value="Cu_amine_oxidase_C_sf"/>
</dbReference>
<evidence type="ECO:0000259" key="12">
    <source>
        <dbReference type="Pfam" id="PF09248"/>
    </source>
</evidence>
<comment type="PTM">
    <text evidence="8 9">Topaquinone (TPQ) is generated by copper-dependent autoxidation of a specific tyrosyl residue.</text>
</comment>
<evidence type="ECO:0000256" key="1">
    <source>
        <dbReference type="ARBA" id="ARBA00001935"/>
    </source>
</evidence>
<name>A0A139B190_GONPJ</name>
<dbReference type="OrthoDB" id="5379943at2759"/>
<evidence type="ECO:0000256" key="3">
    <source>
        <dbReference type="ARBA" id="ARBA00022723"/>
    </source>
</evidence>
<keyword evidence="5 9" id="KW-0560">Oxidoreductase</keyword>
<dbReference type="GO" id="GO:0008131">
    <property type="term" value="F:primary methylamine oxidase activity"/>
    <property type="evidence" value="ECO:0007669"/>
    <property type="project" value="InterPro"/>
</dbReference>
<feature type="modified residue" description="2',4',5'-topaquinone" evidence="8">
    <location>
        <position position="467"/>
    </location>
</feature>
<dbReference type="InterPro" id="IPR000269">
    <property type="entry name" value="Cu_amine_oxidase"/>
</dbReference>
<feature type="active site" description="Proton acceptor" evidence="7">
    <location>
        <position position="390"/>
    </location>
</feature>
<evidence type="ECO:0000256" key="10">
    <source>
        <dbReference type="SAM" id="SignalP"/>
    </source>
</evidence>
<comment type="similarity">
    <text evidence="2 9">Belongs to the copper/topaquinone oxidase family.</text>
</comment>
<keyword evidence="14" id="KW-1185">Reference proteome</keyword>
<feature type="domain" description="DUF1965" evidence="12">
    <location>
        <begin position="241"/>
        <end position="300"/>
    </location>
</feature>
<dbReference type="PRINTS" id="PR00766">
    <property type="entry name" value="CUDAOXIDASE"/>
</dbReference>
<feature type="domain" description="Copper amine oxidase catalytic" evidence="11">
    <location>
        <begin position="319"/>
        <end position="714"/>
    </location>
</feature>
<evidence type="ECO:0000313" key="13">
    <source>
        <dbReference type="EMBL" id="KXS22495.1"/>
    </source>
</evidence>
<dbReference type="Gene3D" id="3.10.450.40">
    <property type="match status" value="2"/>
</dbReference>
<evidence type="ECO:0000256" key="4">
    <source>
        <dbReference type="ARBA" id="ARBA00022772"/>
    </source>
</evidence>
<sequence>MKTVVPLVALSVAWILSFSGEAIARPGFHRLHQRESTPATVCTASTDNIITAPKPNIWHELSADEIQGATKFMLERKELNLTDASNATISDNFVSYVELFPVKKCDATSFFDANGTKPERYARISVNYGGLDAPIVKIYKVGPIPIGNLTKYTKIGTVPFEARFTNFVTDLTLWNVVTAKFVGKPLADAGLSQDLFGGVYYNDVNDTLSWAGLPASFDGTVRTVTQYWSDTLGDDYYIRQVGLFSEIDVTGTDPNQWKLNYVFYEGSLFHTTDEFITAWKSKKLKIPHKYAFNGDLWSKMEPAGPYRPFDNISAPRLAEFGSKRYAIDPQQRYIEWMGWEFYVGFIPDTGLAFYDVRFKGERIAYEIALQEALASYCGDDPVSSTTNYLDRHYRIGRGSDTLVPGYDCPATATFFNTTADSGKTVQNNICAFEADSGLPVGRHRSSGATSTKGMQFYVRSIATMGNYDYTFDYIFWLDGTIEIKMSASGYMQGTWWTKDNEEFYGGRISEYSMGSLHDHILNYKIDLDILGEKNDLLTVNIVTENVEKPWLRPGETLVQKKYVRKTVTTENDSFFSTEKGSPDFTTVLVANKNRTNKWGNPRAYRVVAQTPVTNPVKGNTRTLNNANWAYYPIAVTQFSDDEHSSSSLYNQNTPTNPIVDFHKFQKGRSLIGEDLVVWANLGTHHVPRAEDGPITLTSLARGSILITPFNYFDEYAIRDVRDAAYIVNGNASLGQAPESCNARTFTFPGYK</sequence>
<feature type="chain" id="PRO_5007296542" description="Amine oxidase" evidence="10">
    <location>
        <begin position="25"/>
        <end position="751"/>
    </location>
</feature>
<evidence type="ECO:0000256" key="9">
    <source>
        <dbReference type="RuleBase" id="RU000672"/>
    </source>
</evidence>
<dbReference type="PANTHER" id="PTHR10638">
    <property type="entry name" value="COPPER AMINE OXIDASE"/>
    <property type="match status" value="1"/>
</dbReference>
<dbReference type="GO" id="GO:0009308">
    <property type="term" value="P:amine metabolic process"/>
    <property type="evidence" value="ECO:0007669"/>
    <property type="project" value="UniProtKB-UniRule"/>
</dbReference>
<evidence type="ECO:0000256" key="8">
    <source>
        <dbReference type="PIRSR" id="PIRSR600269-51"/>
    </source>
</evidence>
<dbReference type="OMA" id="HFTRAED"/>
<accession>A0A139B190</accession>
<reference evidence="13 14" key="1">
    <citation type="journal article" date="2015" name="Genome Biol. Evol.">
        <title>Phylogenomic analyses indicate that early fungi evolved digesting cell walls of algal ancestors of land plants.</title>
        <authorList>
            <person name="Chang Y."/>
            <person name="Wang S."/>
            <person name="Sekimoto S."/>
            <person name="Aerts A.L."/>
            <person name="Choi C."/>
            <person name="Clum A."/>
            <person name="LaButti K.M."/>
            <person name="Lindquist E.A."/>
            <person name="Yee Ngan C."/>
            <person name="Ohm R.A."/>
            <person name="Salamov A.A."/>
            <person name="Grigoriev I.V."/>
            <person name="Spatafora J.W."/>
            <person name="Berbee M.L."/>
        </authorList>
    </citation>
    <scope>NUCLEOTIDE SEQUENCE [LARGE SCALE GENOMIC DNA]</scope>
    <source>
        <strain evidence="13 14">JEL478</strain>
    </source>
</reference>
<dbReference type="Pfam" id="PF09248">
    <property type="entry name" value="DUF1965"/>
    <property type="match status" value="1"/>
</dbReference>
<dbReference type="Pfam" id="PF01179">
    <property type="entry name" value="Cu_amine_oxid"/>
    <property type="match status" value="1"/>
</dbReference>
<feature type="active site" description="Schiff-base intermediate with substrate; via topaquinone" evidence="7">
    <location>
        <position position="467"/>
    </location>
</feature>
<dbReference type="Proteomes" id="UP000070544">
    <property type="component" value="Unassembled WGS sequence"/>
</dbReference>
<keyword evidence="10" id="KW-0732">Signal</keyword>
<dbReference type="GO" id="GO:0005886">
    <property type="term" value="C:plasma membrane"/>
    <property type="evidence" value="ECO:0007669"/>
    <property type="project" value="TreeGrafter"/>
</dbReference>
<dbReference type="InterPro" id="IPR016182">
    <property type="entry name" value="Cu_amine_oxidase_N-reg"/>
</dbReference>
<evidence type="ECO:0000313" key="14">
    <source>
        <dbReference type="Proteomes" id="UP000070544"/>
    </source>
</evidence>
<comment type="cofactor">
    <cofactor evidence="1">
        <name>Cu cation</name>
        <dbReference type="ChEBI" id="CHEBI:23378"/>
    </cofactor>
</comment>
<dbReference type="SUPFAM" id="SSF54416">
    <property type="entry name" value="Amine oxidase N-terminal region"/>
    <property type="match status" value="2"/>
</dbReference>
<comment type="cofactor">
    <cofactor evidence="9">
        <name>Cu cation</name>
        <dbReference type="ChEBI" id="CHEBI:23378"/>
    </cofactor>
    <text evidence="9">Contains 1 topaquinone per subunit.</text>
</comment>
<feature type="signal peptide" evidence="10">
    <location>
        <begin position="1"/>
        <end position="24"/>
    </location>
</feature>
<dbReference type="AlphaFoldDB" id="A0A139B190"/>
<dbReference type="SUPFAM" id="SSF49998">
    <property type="entry name" value="Amine oxidase catalytic domain"/>
    <property type="match status" value="1"/>
</dbReference>
<dbReference type="EC" id="1.4.3.-" evidence="9"/>
<dbReference type="STRING" id="1344416.A0A139B190"/>
<proteinExistence type="inferred from homology"/>
<evidence type="ECO:0000256" key="6">
    <source>
        <dbReference type="ARBA" id="ARBA00023008"/>
    </source>
</evidence>
<evidence type="ECO:0000256" key="7">
    <source>
        <dbReference type="PIRSR" id="PIRSR600269-50"/>
    </source>
</evidence>